<name>A0ABR4BMD8_9LECA</name>
<proteinExistence type="predicted"/>
<dbReference type="Proteomes" id="UP001590951">
    <property type="component" value="Unassembled WGS sequence"/>
</dbReference>
<evidence type="ECO:0000313" key="3">
    <source>
        <dbReference type="Proteomes" id="UP001590951"/>
    </source>
</evidence>
<evidence type="ECO:0000313" key="2">
    <source>
        <dbReference type="EMBL" id="KAL2058955.1"/>
    </source>
</evidence>
<reference evidence="2 3" key="1">
    <citation type="submission" date="2024-09" db="EMBL/GenBank/DDBJ databases">
        <title>Rethinking Asexuality: The Enigmatic Case of Functional Sexual Genes in Lepraria (Stereocaulaceae).</title>
        <authorList>
            <person name="Doellman M."/>
            <person name="Sun Y."/>
            <person name="Barcenas-Pena A."/>
            <person name="Lumbsch H.T."/>
            <person name="Grewe F."/>
        </authorList>
    </citation>
    <scope>NUCLEOTIDE SEQUENCE [LARGE SCALE GENOMIC DNA]</scope>
    <source>
        <strain evidence="2 3">Grewe 0041</strain>
    </source>
</reference>
<feature type="compositionally biased region" description="Low complexity" evidence="1">
    <location>
        <begin position="68"/>
        <end position="92"/>
    </location>
</feature>
<feature type="region of interest" description="Disordered" evidence="1">
    <location>
        <begin position="1"/>
        <end position="92"/>
    </location>
</feature>
<comment type="caution">
    <text evidence="2">The sequence shown here is derived from an EMBL/GenBank/DDBJ whole genome shotgun (WGS) entry which is preliminary data.</text>
</comment>
<dbReference type="EMBL" id="JBHFEH010000001">
    <property type="protein sequence ID" value="KAL2058955.1"/>
    <property type="molecule type" value="Genomic_DNA"/>
</dbReference>
<accession>A0ABR4BMD8</accession>
<protein>
    <submittedName>
        <fullName evidence="2">Uncharacterized protein</fullName>
    </submittedName>
</protein>
<keyword evidence="3" id="KW-1185">Reference proteome</keyword>
<organism evidence="2 3">
    <name type="scientific">Lepraria finkii</name>
    <dbReference type="NCBI Taxonomy" id="1340010"/>
    <lineage>
        <taxon>Eukaryota</taxon>
        <taxon>Fungi</taxon>
        <taxon>Dikarya</taxon>
        <taxon>Ascomycota</taxon>
        <taxon>Pezizomycotina</taxon>
        <taxon>Lecanoromycetes</taxon>
        <taxon>OSLEUM clade</taxon>
        <taxon>Lecanoromycetidae</taxon>
        <taxon>Lecanorales</taxon>
        <taxon>Lecanorineae</taxon>
        <taxon>Stereocaulaceae</taxon>
        <taxon>Lepraria</taxon>
    </lineage>
</organism>
<gene>
    <name evidence="2" type="ORF">ABVK25_000247</name>
</gene>
<sequence>MPLSEVPLNHIRRNGQLRQPHAKKNGRLRPVMPNGDENGSTLQKSTSIQSMLRNTTETGDVGQFSIKPSRAPSSIPQPSAPPSSRSQISPSQ</sequence>
<feature type="compositionally biased region" description="Basic residues" evidence="1">
    <location>
        <begin position="10"/>
        <end position="27"/>
    </location>
</feature>
<feature type="compositionally biased region" description="Polar residues" evidence="1">
    <location>
        <begin position="37"/>
        <end position="58"/>
    </location>
</feature>
<evidence type="ECO:0000256" key="1">
    <source>
        <dbReference type="SAM" id="MobiDB-lite"/>
    </source>
</evidence>